<reference evidence="2 3" key="1">
    <citation type="submission" date="2017-03" db="EMBL/GenBank/DDBJ databases">
        <authorList>
            <person name="Afonso C.L."/>
            <person name="Miller P.J."/>
            <person name="Scott M.A."/>
            <person name="Spackman E."/>
            <person name="Goraichik I."/>
            <person name="Dimitrov K.M."/>
            <person name="Suarez D.L."/>
            <person name="Swayne D.E."/>
        </authorList>
    </citation>
    <scope>NUCLEOTIDE SEQUENCE [LARGE SCALE GENOMIC DNA]</scope>
    <source>
        <strain evidence="2 3">CECT 8625</strain>
    </source>
</reference>
<proteinExistence type="predicted"/>
<evidence type="ECO:0000313" key="2">
    <source>
        <dbReference type="EMBL" id="SLN48638.1"/>
    </source>
</evidence>
<evidence type="ECO:0000313" key="3">
    <source>
        <dbReference type="Proteomes" id="UP000193570"/>
    </source>
</evidence>
<dbReference type="Proteomes" id="UP000193570">
    <property type="component" value="Unassembled WGS sequence"/>
</dbReference>
<feature type="compositionally biased region" description="Basic and acidic residues" evidence="1">
    <location>
        <begin position="12"/>
        <end position="25"/>
    </location>
</feature>
<name>A0A1X6ZDI5_9RHOB</name>
<feature type="region of interest" description="Disordered" evidence="1">
    <location>
        <begin position="1"/>
        <end position="27"/>
    </location>
</feature>
<keyword evidence="3" id="KW-1185">Reference proteome</keyword>
<evidence type="ECO:0000256" key="1">
    <source>
        <dbReference type="SAM" id="MobiDB-lite"/>
    </source>
</evidence>
<organism evidence="2 3">
    <name type="scientific">Roseivivax jejudonensis</name>
    <dbReference type="NCBI Taxonomy" id="1529041"/>
    <lineage>
        <taxon>Bacteria</taxon>
        <taxon>Pseudomonadati</taxon>
        <taxon>Pseudomonadota</taxon>
        <taxon>Alphaproteobacteria</taxon>
        <taxon>Rhodobacterales</taxon>
        <taxon>Roseobacteraceae</taxon>
        <taxon>Roseivivax</taxon>
    </lineage>
</organism>
<dbReference type="EMBL" id="FWFK01000004">
    <property type="protein sequence ID" value="SLN48638.1"/>
    <property type="molecule type" value="Genomic_DNA"/>
</dbReference>
<sequence length="65" mass="7098">MTDTPTTDADLDPAHDLPADPRDPMSDVQAAELRRLADATGTEMSLELTQREAARRIAHLRELAG</sequence>
<accession>A0A1X6ZDI5</accession>
<dbReference type="AlphaFoldDB" id="A0A1X6ZDI5"/>
<protein>
    <recommendedName>
        <fullName evidence="4">DUF3072 domain-containing protein</fullName>
    </recommendedName>
</protein>
<evidence type="ECO:0008006" key="4">
    <source>
        <dbReference type="Google" id="ProtNLM"/>
    </source>
</evidence>
<dbReference type="RefSeq" id="WP_085792070.1">
    <property type="nucleotide sequence ID" value="NZ_FWFK01000004.1"/>
</dbReference>
<dbReference type="OrthoDB" id="7871968at2"/>
<gene>
    <name evidence="2" type="ORF">ROJ8625_02372</name>
</gene>